<keyword evidence="2" id="KW-0812">Transmembrane</keyword>
<keyword evidence="2" id="KW-1133">Transmembrane helix</keyword>
<name>A0AAD3CQP4_9STRA</name>
<feature type="compositionally biased region" description="Polar residues" evidence="1">
    <location>
        <begin position="514"/>
        <end position="525"/>
    </location>
</feature>
<keyword evidence="2" id="KW-0472">Membrane</keyword>
<evidence type="ECO:0000256" key="2">
    <source>
        <dbReference type="SAM" id="Phobius"/>
    </source>
</evidence>
<organism evidence="3 4">
    <name type="scientific">Chaetoceros tenuissimus</name>
    <dbReference type="NCBI Taxonomy" id="426638"/>
    <lineage>
        <taxon>Eukaryota</taxon>
        <taxon>Sar</taxon>
        <taxon>Stramenopiles</taxon>
        <taxon>Ochrophyta</taxon>
        <taxon>Bacillariophyta</taxon>
        <taxon>Coscinodiscophyceae</taxon>
        <taxon>Chaetocerotophycidae</taxon>
        <taxon>Chaetocerotales</taxon>
        <taxon>Chaetocerotaceae</taxon>
        <taxon>Chaetoceros</taxon>
    </lineage>
</organism>
<proteinExistence type="predicted"/>
<dbReference type="AlphaFoldDB" id="A0AAD3CQP4"/>
<evidence type="ECO:0000313" key="4">
    <source>
        <dbReference type="Proteomes" id="UP001054902"/>
    </source>
</evidence>
<feature type="transmembrane region" description="Helical" evidence="2">
    <location>
        <begin position="6"/>
        <end position="28"/>
    </location>
</feature>
<feature type="region of interest" description="Disordered" evidence="1">
    <location>
        <begin position="502"/>
        <end position="527"/>
    </location>
</feature>
<gene>
    <name evidence="3" type="ORF">CTEN210_05862</name>
</gene>
<evidence type="ECO:0000313" key="3">
    <source>
        <dbReference type="EMBL" id="GFH49386.1"/>
    </source>
</evidence>
<dbReference type="Proteomes" id="UP001054902">
    <property type="component" value="Unassembled WGS sequence"/>
</dbReference>
<keyword evidence="4" id="KW-1185">Reference proteome</keyword>
<sequence length="549" mass="62104">MDTVDSIDAAIFYSSIGAAVFGLSLIACQTDTMSRRILSPLRLYAKRRREQLHKLESAISESILVIRNHVNEGNMIEARVEKEVIDVLLRKEEIKELAEDICNMKSDDQCAPPVIVGISRDLTIAKDQWHIFLAYPDMPSLQSDGIGKRYRRRVQVPIVEFCEELAKQFERKMTSVALCFIADASSSLASQLFTKILRECRKEFEIPTVQEPAWMFTMALLMRKKSISPEICEKILYSLCRLESYRYELAGMIGKRHRTVTFILPGMGCTNVILPVLQKLFPCERHIFAYDGCISSVQRSLFLNNGGAKNNELPVTATPRGVSSSVPFATLMKDLPSIPTLLSKLDNKTAGIVEAWMSSVDTLICLKDNERANMYTPFVCRMEYLFMSDSKMDSKQSEERRRLALSNVLQYLTGSRSRALDETTMDAAWSVFTDIKKEYDNNVPRYAEVNQALRIAIEDTVFLHKMILLGDKTLPDTVQPRKEWSLKAAKKLTSCACCFPGEDEEEENEDETQEVTPDTSTTGSFASKRDFVDGKTTFAFDPSVFTGIK</sequence>
<accession>A0AAD3CQP4</accession>
<protein>
    <submittedName>
        <fullName evidence="3">Uncharacterized protein</fullName>
    </submittedName>
</protein>
<dbReference type="EMBL" id="BLLK01000038">
    <property type="protein sequence ID" value="GFH49386.1"/>
    <property type="molecule type" value="Genomic_DNA"/>
</dbReference>
<comment type="caution">
    <text evidence="3">The sequence shown here is derived from an EMBL/GenBank/DDBJ whole genome shotgun (WGS) entry which is preliminary data.</text>
</comment>
<evidence type="ECO:0000256" key="1">
    <source>
        <dbReference type="SAM" id="MobiDB-lite"/>
    </source>
</evidence>
<feature type="compositionally biased region" description="Acidic residues" evidence="1">
    <location>
        <begin position="502"/>
        <end position="513"/>
    </location>
</feature>
<reference evidence="3 4" key="1">
    <citation type="journal article" date="2021" name="Sci. Rep.">
        <title>The genome of the diatom Chaetoceros tenuissimus carries an ancient integrated fragment of an extant virus.</title>
        <authorList>
            <person name="Hongo Y."/>
            <person name="Kimura K."/>
            <person name="Takaki Y."/>
            <person name="Yoshida Y."/>
            <person name="Baba S."/>
            <person name="Kobayashi G."/>
            <person name="Nagasaki K."/>
            <person name="Hano T."/>
            <person name="Tomaru Y."/>
        </authorList>
    </citation>
    <scope>NUCLEOTIDE SEQUENCE [LARGE SCALE GENOMIC DNA]</scope>
    <source>
        <strain evidence="3 4">NIES-3715</strain>
    </source>
</reference>